<dbReference type="SUPFAM" id="SSF54556">
    <property type="entry name" value="Chitinase insertion domain"/>
    <property type="match status" value="1"/>
</dbReference>
<gene>
    <name evidence="4" type="ORF">GNI_064600</name>
</gene>
<accession>A0A023B7Z4</accession>
<dbReference type="VEuPathDB" id="CryptoDB:GNI_064600"/>
<dbReference type="PANTHER" id="PTHR11177">
    <property type="entry name" value="CHITINASE"/>
    <property type="match status" value="1"/>
</dbReference>
<keyword evidence="2" id="KW-0732">Signal</keyword>
<name>A0A023B7Z4_GRENI</name>
<dbReference type="GO" id="GO:0004568">
    <property type="term" value="F:chitinase activity"/>
    <property type="evidence" value="ECO:0007669"/>
    <property type="project" value="TreeGrafter"/>
</dbReference>
<feature type="chain" id="PRO_5001511598" evidence="2">
    <location>
        <begin position="22"/>
        <end position="712"/>
    </location>
</feature>
<feature type="region of interest" description="Disordered" evidence="1">
    <location>
        <begin position="609"/>
        <end position="632"/>
    </location>
</feature>
<protein>
    <submittedName>
        <fullName evidence="4">Chitinase</fullName>
    </submittedName>
</protein>
<dbReference type="SMART" id="SM00636">
    <property type="entry name" value="Glyco_18"/>
    <property type="match status" value="1"/>
</dbReference>
<dbReference type="EMBL" id="AFNH02000485">
    <property type="protein sequence ID" value="EZG68094.1"/>
    <property type="molecule type" value="Genomic_DNA"/>
</dbReference>
<evidence type="ECO:0000313" key="5">
    <source>
        <dbReference type="Proteomes" id="UP000019763"/>
    </source>
</evidence>
<dbReference type="GO" id="GO:0006032">
    <property type="term" value="P:chitin catabolic process"/>
    <property type="evidence" value="ECO:0007669"/>
    <property type="project" value="TreeGrafter"/>
</dbReference>
<dbReference type="Gene3D" id="3.10.50.10">
    <property type="match status" value="1"/>
</dbReference>
<comment type="caution">
    <text evidence="4">The sequence shown here is derived from an EMBL/GenBank/DDBJ whole genome shotgun (WGS) entry which is preliminary data.</text>
</comment>
<dbReference type="AlphaFoldDB" id="A0A023B7Z4"/>
<proteinExistence type="predicted"/>
<feature type="compositionally biased region" description="Pro residues" evidence="1">
    <location>
        <begin position="609"/>
        <end position="621"/>
    </location>
</feature>
<dbReference type="GO" id="GO:0008061">
    <property type="term" value="F:chitin binding"/>
    <property type="evidence" value="ECO:0007669"/>
    <property type="project" value="InterPro"/>
</dbReference>
<dbReference type="Pfam" id="PF00704">
    <property type="entry name" value="Glyco_hydro_18"/>
    <property type="match status" value="1"/>
</dbReference>
<dbReference type="Proteomes" id="UP000019763">
    <property type="component" value="Unassembled WGS sequence"/>
</dbReference>
<evidence type="ECO:0000313" key="4">
    <source>
        <dbReference type="EMBL" id="EZG68094.1"/>
    </source>
</evidence>
<evidence type="ECO:0000259" key="3">
    <source>
        <dbReference type="PROSITE" id="PS51910"/>
    </source>
</evidence>
<reference evidence="4" key="1">
    <citation type="submission" date="2013-12" db="EMBL/GenBank/DDBJ databases">
        <authorList>
            <person name="Omoto C.K."/>
            <person name="Sibley D."/>
            <person name="Venepally P."/>
            <person name="Hadjithomas M."/>
            <person name="Karamycheva S."/>
            <person name="Brunk B."/>
            <person name="Roos D."/>
            <person name="Caler E."/>
            <person name="Lorenzi H."/>
        </authorList>
    </citation>
    <scope>NUCLEOTIDE SEQUENCE</scope>
</reference>
<dbReference type="OrthoDB" id="73875at2759"/>
<dbReference type="GO" id="GO:0005975">
    <property type="term" value="P:carbohydrate metabolic process"/>
    <property type="evidence" value="ECO:0007669"/>
    <property type="project" value="InterPro"/>
</dbReference>
<dbReference type="PANTHER" id="PTHR11177:SF317">
    <property type="entry name" value="CHITINASE 12-RELATED"/>
    <property type="match status" value="1"/>
</dbReference>
<dbReference type="InterPro" id="IPR001223">
    <property type="entry name" value="Glyco_hydro18_cat"/>
</dbReference>
<dbReference type="PROSITE" id="PS51910">
    <property type="entry name" value="GH18_2"/>
    <property type="match status" value="1"/>
</dbReference>
<dbReference type="InterPro" id="IPR017853">
    <property type="entry name" value="GH"/>
</dbReference>
<dbReference type="eggNOG" id="KOG2806">
    <property type="taxonomic scope" value="Eukaryota"/>
</dbReference>
<dbReference type="Gene3D" id="3.20.20.80">
    <property type="entry name" value="Glycosidases"/>
    <property type="match status" value="1"/>
</dbReference>
<sequence>MKALTTICALAGLSAARVAEGTVSDDAPLVVIYYENWAGWVRGFGPSTIDQNILSRDMPVRNFVLNYSFWSWNPEECSIQPVDTVDLCKEDPKGWTDNDWNLDSQESWETSKPAGGILPAFMMLKAKYPYIKLMPSVGGWSRSGTYHDCLINKPEVMLQSVIDFVTVYGWDGVDFDWEYPNCDGAPCGCQGEAVCKPETGLSNKGGAGDWDRYKDFTTQLRAKFNELEDQLGRRLYMTAALGMNPKIIDGNNDVWSTPMPVEFFCDEDVFDWVNLMTYDFFGPWAAITGPLAPLYPNPSAPADQMSIQASVEKVLARCSKPYKLTMGLATYGKSWQGVPKTGDVPGLWQSSTATTYPAGGTWELGTVSWFDLLHNVVPACTRTWDDVSKTPTLYCDTMPSGGSIPYDTATGPVDRSQQNVFITYEDAESWKYKMEWARSKGMAGAIIWAASDVGSGESWGPDSTAELFAGLFEGWNGSPVTIGASKQNSYSFSPITKWASYPCPLIPNLYISSDQPIDVSRCAGQSYPASGTYLKASGSGTQSQIGQNKMMIHPISGSSNNPPTPTPVTTTPYQPPVTTPAPVAPTTTPYQPPAIVTTAAPMVPTTTPAPVPATTPAPVPATTPASGNGGGDAVSGCQNLLTSESQWVDTCKGYCASYGPGGELAPWCPGASTADALAQCVIGQQTFCRLGYLNNLTEARVLKGQSEYSSSG</sequence>
<dbReference type="GeneID" id="22912391"/>
<feature type="domain" description="GH18" evidence="3">
    <location>
        <begin position="28"/>
        <end position="478"/>
    </location>
</feature>
<dbReference type="RefSeq" id="XP_011130107.1">
    <property type="nucleotide sequence ID" value="XM_011131805.1"/>
</dbReference>
<dbReference type="InterPro" id="IPR011583">
    <property type="entry name" value="Chitinase_II/V-like_cat"/>
</dbReference>
<feature type="signal peptide" evidence="2">
    <location>
        <begin position="1"/>
        <end position="21"/>
    </location>
</feature>
<dbReference type="GO" id="GO:0005576">
    <property type="term" value="C:extracellular region"/>
    <property type="evidence" value="ECO:0007669"/>
    <property type="project" value="TreeGrafter"/>
</dbReference>
<evidence type="ECO:0000256" key="2">
    <source>
        <dbReference type="SAM" id="SignalP"/>
    </source>
</evidence>
<dbReference type="InterPro" id="IPR029070">
    <property type="entry name" value="Chitinase_insertion_sf"/>
</dbReference>
<keyword evidence="5" id="KW-1185">Reference proteome</keyword>
<organism evidence="4 5">
    <name type="scientific">Gregarina niphandrodes</name>
    <name type="common">Septate eugregarine</name>
    <dbReference type="NCBI Taxonomy" id="110365"/>
    <lineage>
        <taxon>Eukaryota</taxon>
        <taxon>Sar</taxon>
        <taxon>Alveolata</taxon>
        <taxon>Apicomplexa</taxon>
        <taxon>Conoidasida</taxon>
        <taxon>Gregarinasina</taxon>
        <taxon>Eugregarinorida</taxon>
        <taxon>Gregarinidae</taxon>
        <taxon>Gregarina</taxon>
    </lineage>
</organism>
<dbReference type="InterPro" id="IPR050314">
    <property type="entry name" value="Glycosyl_Hydrlase_18"/>
</dbReference>
<evidence type="ECO:0000256" key="1">
    <source>
        <dbReference type="SAM" id="MobiDB-lite"/>
    </source>
</evidence>
<dbReference type="SUPFAM" id="SSF51445">
    <property type="entry name" value="(Trans)glycosidases"/>
    <property type="match status" value="1"/>
</dbReference>